<evidence type="ECO:0000259" key="1">
    <source>
        <dbReference type="Pfam" id="PF00455"/>
    </source>
</evidence>
<evidence type="ECO:0000313" key="2">
    <source>
        <dbReference type="EMBL" id="SES63844.1"/>
    </source>
</evidence>
<protein>
    <submittedName>
        <fullName evidence="2">DeoR C terminal sensor domain-containing protein</fullName>
    </submittedName>
</protein>
<dbReference type="SMART" id="SM01134">
    <property type="entry name" value="DeoRC"/>
    <property type="match status" value="1"/>
</dbReference>
<sequence length="136" mass="14719">MKIAEMIRKQENITSYLIGGKLRTESAGSMIDTLALEMMSKFSLDIGFITGGGITVNGISTATPEGAAFARKVGEVSRKNICLAPHEKVGQQMFVTSVSLEQIDLIITDEAASENVIREIEKRHVEIHVADATSPI</sequence>
<dbReference type="SUPFAM" id="SSF100950">
    <property type="entry name" value="NagB/RpiA/CoA transferase-like"/>
    <property type="match status" value="1"/>
</dbReference>
<dbReference type="InterPro" id="IPR014036">
    <property type="entry name" value="DeoR-like_C"/>
</dbReference>
<dbReference type="EMBL" id="FOHE01000001">
    <property type="protein sequence ID" value="SES63844.1"/>
    <property type="molecule type" value="Genomic_DNA"/>
</dbReference>
<proteinExistence type="predicted"/>
<gene>
    <name evidence="2" type="ORF">SAMN05216389_101192</name>
</gene>
<dbReference type="PANTHER" id="PTHR30363:SF51">
    <property type="entry name" value="HTH-TYPE TRANSCRIPTIONAL REPRESSOR GLCR"/>
    <property type="match status" value="1"/>
</dbReference>
<accession>A0A1H9Y4T6</accession>
<dbReference type="Proteomes" id="UP000198618">
    <property type="component" value="Unassembled WGS sequence"/>
</dbReference>
<evidence type="ECO:0000313" key="3">
    <source>
        <dbReference type="Proteomes" id="UP000198618"/>
    </source>
</evidence>
<reference evidence="2 3" key="1">
    <citation type="submission" date="2016-10" db="EMBL/GenBank/DDBJ databases">
        <authorList>
            <person name="de Groot N.N."/>
        </authorList>
    </citation>
    <scope>NUCLEOTIDE SEQUENCE [LARGE SCALE GENOMIC DNA]</scope>
    <source>
        <strain evidence="2 3">IBRC-M 10780</strain>
    </source>
</reference>
<dbReference type="Pfam" id="PF00455">
    <property type="entry name" value="DeoRC"/>
    <property type="match status" value="1"/>
</dbReference>
<dbReference type="STRING" id="930131.SAMN05216389_101192"/>
<dbReference type="InterPro" id="IPR050313">
    <property type="entry name" value="Carb_Metab_HTH_regulators"/>
</dbReference>
<name>A0A1H9Y4T6_9BACI</name>
<feature type="domain" description="DeoR-like transcriptional repressor C-terminal sensor" evidence="1">
    <location>
        <begin position="1"/>
        <end position="110"/>
    </location>
</feature>
<dbReference type="AlphaFoldDB" id="A0A1H9Y4T6"/>
<dbReference type="InterPro" id="IPR037171">
    <property type="entry name" value="NagB/RpiA_transferase-like"/>
</dbReference>
<organism evidence="2 3">
    <name type="scientific">Oceanobacillus limi</name>
    <dbReference type="NCBI Taxonomy" id="930131"/>
    <lineage>
        <taxon>Bacteria</taxon>
        <taxon>Bacillati</taxon>
        <taxon>Bacillota</taxon>
        <taxon>Bacilli</taxon>
        <taxon>Bacillales</taxon>
        <taxon>Bacillaceae</taxon>
        <taxon>Oceanobacillus</taxon>
    </lineage>
</organism>
<dbReference type="PANTHER" id="PTHR30363">
    <property type="entry name" value="HTH-TYPE TRANSCRIPTIONAL REGULATOR SRLR-RELATED"/>
    <property type="match status" value="1"/>
</dbReference>
<keyword evidence="3" id="KW-1185">Reference proteome</keyword>